<name>A0A0F3MZW8_RICAM</name>
<evidence type="ECO:0000256" key="1">
    <source>
        <dbReference type="SAM" id="Phobius"/>
    </source>
</evidence>
<feature type="transmembrane region" description="Helical" evidence="1">
    <location>
        <begin position="12"/>
        <end position="34"/>
    </location>
</feature>
<evidence type="ECO:0000313" key="2">
    <source>
        <dbReference type="EMBL" id="KJV61027.1"/>
    </source>
</evidence>
<dbReference type="Proteomes" id="UP000033556">
    <property type="component" value="Unassembled WGS sequence"/>
</dbReference>
<dbReference type="EMBL" id="LANR01000001">
    <property type="protein sequence ID" value="KJV61027.1"/>
    <property type="molecule type" value="Genomic_DNA"/>
</dbReference>
<comment type="caution">
    <text evidence="2">The sequence shown here is derived from an EMBL/GenBank/DDBJ whole genome shotgun (WGS) entry which is preliminary data.</text>
</comment>
<keyword evidence="1" id="KW-0472">Membrane</keyword>
<reference evidence="2 3" key="1">
    <citation type="submission" date="2015-01" db="EMBL/GenBank/DDBJ databases">
        <title>Genome Sequencing of Rickettsiales.</title>
        <authorList>
            <person name="Daugherty S.C."/>
            <person name="Su Q."/>
            <person name="Abolude K."/>
            <person name="Beier-Sexton M."/>
            <person name="Carlyon J.A."/>
            <person name="Carter R."/>
            <person name="Day N.P."/>
            <person name="Dumler S.J."/>
            <person name="Dyachenko V."/>
            <person name="Godinez A."/>
            <person name="Kurtti T.J."/>
            <person name="Lichay M."/>
            <person name="Mullins K.E."/>
            <person name="Ott S."/>
            <person name="Pappas-Brown V."/>
            <person name="Paris D.H."/>
            <person name="Patel P."/>
            <person name="Richards A.L."/>
            <person name="Sadzewicz L."/>
            <person name="Sears K."/>
            <person name="Seidman D."/>
            <person name="Sengamalay N."/>
            <person name="Stenos J."/>
            <person name="Tallon L.J."/>
            <person name="Vincent G."/>
            <person name="Fraser C.M."/>
            <person name="Munderloh U."/>
            <person name="Dunning-Hotopp J.C."/>
        </authorList>
    </citation>
    <scope>NUCLEOTIDE SEQUENCE [LARGE SCALE GENOMIC DNA]</scope>
    <source>
        <strain evidence="2 3">Ac/Pa</strain>
    </source>
</reference>
<accession>A0A0F3MZW8</accession>
<gene>
    <name evidence="2" type="ORF">APHACPA_0026</name>
</gene>
<keyword evidence="3" id="KW-1185">Reference proteome</keyword>
<evidence type="ECO:0000313" key="3">
    <source>
        <dbReference type="Proteomes" id="UP000033556"/>
    </source>
</evidence>
<sequence>MITIKAQVKKVTIIIAFGYIVFKQLHFVLLFIFASCSCCNLYSAAFSSI</sequence>
<dbReference type="AlphaFoldDB" id="A0A0F3MZW8"/>
<dbReference type="PATRIC" id="fig|1359164.3.peg.26"/>
<organism evidence="2 3">
    <name type="scientific">Rickettsia amblyommatis str. Ac/Pa</name>
    <dbReference type="NCBI Taxonomy" id="1359164"/>
    <lineage>
        <taxon>Bacteria</taxon>
        <taxon>Pseudomonadati</taxon>
        <taxon>Pseudomonadota</taxon>
        <taxon>Alphaproteobacteria</taxon>
        <taxon>Rickettsiales</taxon>
        <taxon>Rickettsiaceae</taxon>
        <taxon>Rickettsieae</taxon>
        <taxon>Rickettsia</taxon>
        <taxon>spotted fever group</taxon>
    </lineage>
</organism>
<keyword evidence="1" id="KW-0812">Transmembrane</keyword>
<keyword evidence="1" id="KW-1133">Transmembrane helix</keyword>
<protein>
    <submittedName>
        <fullName evidence="2">Uncharacterized protein</fullName>
    </submittedName>
</protein>
<proteinExistence type="predicted"/>